<dbReference type="EMBL" id="CABVMM010000014">
    <property type="protein sequence ID" value="VVV01982.1"/>
    <property type="molecule type" value="Genomic_DNA"/>
</dbReference>
<evidence type="ECO:0000313" key="2">
    <source>
        <dbReference type="Proteomes" id="UP000356253"/>
    </source>
</evidence>
<organism evidence="1 2">
    <name type="scientific">Mesonia oceanica</name>
    <dbReference type="NCBI Taxonomy" id="2687242"/>
    <lineage>
        <taxon>Bacteria</taxon>
        <taxon>Pseudomonadati</taxon>
        <taxon>Bacteroidota</taxon>
        <taxon>Flavobacteriia</taxon>
        <taxon>Flavobacteriales</taxon>
        <taxon>Flavobacteriaceae</taxon>
        <taxon>Mesonia</taxon>
    </lineage>
</organism>
<dbReference type="Proteomes" id="UP000356253">
    <property type="component" value="Unassembled WGS sequence"/>
</dbReference>
<comment type="caution">
    <text evidence="1">The sequence shown here is derived from an EMBL/GenBank/DDBJ whole genome shotgun (WGS) entry which is preliminary data.</text>
</comment>
<protein>
    <submittedName>
        <fullName evidence="1">Uncharacterized protein</fullName>
    </submittedName>
</protein>
<proteinExistence type="predicted"/>
<keyword evidence="2" id="KW-1185">Reference proteome</keyword>
<evidence type="ECO:0000313" key="1">
    <source>
        <dbReference type="EMBL" id="VVV01982.1"/>
    </source>
</evidence>
<sequence length="406" mass="45530">MKTTIFFLFTLVSLNITAQKLYDLPENVETRWASFENPKAKKGAAAQENKGAKGHPFDRIPAGESIELVNVKGRGVINRIWLTISDRSPEMLRSLKIEMFWDGKSQPAVSVPLGDFFGVGLGKRVAFESAFFSDPEGRSFNCIIPMPFKTGARITVTNESDKQLDAIFYDVNMVQKKHEGKDLLYFHAYWSRDLATAPGTAFTILPKVEGKGRFLGTNIGIFTNKKYEGTWFGEGEVKIYIDGDTDYPSLAGSGTEDYIGTAYGQGTYSNQYQGSLVANKEQGAFAFYRYHIPDPVYFYNDIKVTIQQMGGAPTNKVRELVKNGAELIPVTVDHAPNFTKLLEMENPPKLGDEDFPMGWTNFYRSDDVSATAYFYLNNPTHHLPTLQPQEIRAKNLNKAEIVKNDL</sequence>
<gene>
    <name evidence="1" type="ORF">FVB9532_03277</name>
</gene>
<accession>A0AC61YBV6</accession>
<reference evidence="1" key="1">
    <citation type="submission" date="2019-09" db="EMBL/GenBank/DDBJ databases">
        <authorList>
            <person name="Rodrigo-Torres L."/>
            <person name="Arahal R. D."/>
            <person name="Lucena T."/>
        </authorList>
    </citation>
    <scope>NUCLEOTIDE SEQUENCE</scope>
    <source>
        <strain evidence="1">ISS653</strain>
    </source>
</reference>
<name>A0AC61YBV6_9FLAO</name>